<evidence type="ECO:0000256" key="3">
    <source>
        <dbReference type="ARBA" id="ARBA00012288"/>
    </source>
</evidence>
<evidence type="ECO:0000256" key="1">
    <source>
        <dbReference type="ARBA" id="ARBA00004804"/>
    </source>
</evidence>
<feature type="binding site" evidence="7">
    <location>
        <position position="82"/>
    </location>
    <ligand>
        <name>substrate</name>
    </ligand>
</feature>
<evidence type="ECO:0000256" key="7">
    <source>
        <dbReference type="HAMAP-Rule" id="MF_00218"/>
    </source>
</evidence>
<dbReference type="GO" id="GO:0004853">
    <property type="term" value="F:uroporphyrinogen decarboxylase activity"/>
    <property type="evidence" value="ECO:0007669"/>
    <property type="project" value="UniProtKB-UniRule"/>
</dbReference>
<protein>
    <recommendedName>
        <fullName evidence="3 7">Uroporphyrinogen decarboxylase</fullName>
        <shortName evidence="7">UPD</shortName>
        <shortName evidence="7">URO-D</shortName>
        <ecNumber evidence="3 7">4.1.1.37</ecNumber>
    </recommendedName>
</protein>
<dbReference type="EMBL" id="JANWOI010000001">
    <property type="protein sequence ID" value="MDA5192379.1"/>
    <property type="molecule type" value="Genomic_DNA"/>
</dbReference>
<keyword evidence="4 7" id="KW-0210">Decarboxylase</keyword>
<dbReference type="Gene3D" id="3.20.20.210">
    <property type="match status" value="1"/>
</dbReference>
<evidence type="ECO:0000256" key="5">
    <source>
        <dbReference type="ARBA" id="ARBA00023239"/>
    </source>
</evidence>
<comment type="caution">
    <text evidence="9">The sequence shown here is derived from an EMBL/GenBank/DDBJ whole genome shotgun (WGS) entry which is preliminary data.</text>
</comment>
<evidence type="ECO:0000256" key="2">
    <source>
        <dbReference type="ARBA" id="ARBA00009935"/>
    </source>
</evidence>
<comment type="subunit">
    <text evidence="7">Homodimer.</text>
</comment>
<dbReference type="Proteomes" id="UP001141619">
    <property type="component" value="Unassembled WGS sequence"/>
</dbReference>
<dbReference type="InterPro" id="IPR038071">
    <property type="entry name" value="UROD/MetE-like_sf"/>
</dbReference>
<gene>
    <name evidence="7 9" type="primary">hemE</name>
    <name evidence="9" type="ORF">NYP16_00200</name>
</gene>
<keyword evidence="6 7" id="KW-0627">Porphyrin biosynthesis</keyword>
<evidence type="ECO:0000313" key="9">
    <source>
        <dbReference type="EMBL" id="MDA5192379.1"/>
    </source>
</evidence>
<dbReference type="InterPro" id="IPR000257">
    <property type="entry name" value="Uroporphyrinogen_deCOase"/>
</dbReference>
<dbReference type="CDD" id="cd00717">
    <property type="entry name" value="URO-D"/>
    <property type="match status" value="1"/>
</dbReference>
<dbReference type="SUPFAM" id="SSF51726">
    <property type="entry name" value="UROD/MetE-like"/>
    <property type="match status" value="1"/>
</dbReference>
<name>A0A9X3Z5Y7_9PROT</name>
<reference evidence="9" key="1">
    <citation type="submission" date="2022-08" db="EMBL/GenBank/DDBJ databases">
        <authorList>
            <person name="Vandamme P."/>
            <person name="Hettiarachchi A."/>
            <person name="Peeters C."/>
            <person name="Cnockaert M."/>
            <person name="Carlier A."/>
        </authorList>
    </citation>
    <scope>NUCLEOTIDE SEQUENCE</scope>
    <source>
        <strain evidence="9">LMG 31809</strain>
    </source>
</reference>
<feature type="binding site" evidence="7">
    <location>
        <begin position="32"/>
        <end position="36"/>
    </location>
    <ligand>
        <name>substrate</name>
    </ligand>
</feature>
<dbReference type="NCBIfam" id="TIGR01464">
    <property type="entry name" value="hemE"/>
    <property type="match status" value="1"/>
</dbReference>
<evidence type="ECO:0000256" key="4">
    <source>
        <dbReference type="ARBA" id="ARBA00022793"/>
    </source>
</evidence>
<dbReference type="PANTHER" id="PTHR21091:SF169">
    <property type="entry name" value="UROPORPHYRINOGEN DECARBOXYLASE"/>
    <property type="match status" value="1"/>
</dbReference>
<comment type="similarity">
    <text evidence="2 7">Belongs to the uroporphyrinogen decarboxylase family.</text>
</comment>
<dbReference type="GO" id="GO:0019353">
    <property type="term" value="P:protoporphyrinogen IX biosynthetic process from glutamate"/>
    <property type="evidence" value="ECO:0007669"/>
    <property type="project" value="TreeGrafter"/>
</dbReference>
<comment type="function">
    <text evidence="7">Catalyzes the decarboxylation of four acetate groups of uroporphyrinogen-III to yield coproporphyrinogen-III.</text>
</comment>
<organism evidence="9 10">
    <name type="scientific">Govanella unica</name>
    <dbReference type="NCBI Taxonomy" id="2975056"/>
    <lineage>
        <taxon>Bacteria</taxon>
        <taxon>Pseudomonadati</taxon>
        <taxon>Pseudomonadota</taxon>
        <taxon>Alphaproteobacteria</taxon>
        <taxon>Emcibacterales</taxon>
        <taxon>Govanellaceae</taxon>
        <taxon>Govanella</taxon>
    </lineage>
</organism>
<feature type="domain" description="Uroporphyrinogen decarboxylase (URO-D)" evidence="8">
    <location>
        <begin position="146"/>
        <end position="162"/>
    </location>
</feature>
<feature type="binding site" evidence="7">
    <location>
        <position position="158"/>
    </location>
    <ligand>
        <name>substrate</name>
    </ligand>
</feature>
<dbReference type="InterPro" id="IPR006361">
    <property type="entry name" value="Uroporphyrinogen_deCO2ase_HemE"/>
</dbReference>
<dbReference type="GO" id="GO:0005829">
    <property type="term" value="C:cytosol"/>
    <property type="evidence" value="ECO:0007669"/>
    <property type="project" value="TreeGrafter"/>
</dbReference>
<reference evidence="9" key="2">
    <citation type="journal article" date="2023" name="Syst. Appl. Microbiol.">
        <title>Govania unica gen. nov., sp. nov., a rare biosphere bacterium that represents a novel family in the class Alphaproteobacteria.</title>
        <authorList>
            <person name="Vandamme P."/>
            <person name="Peeters C."/>
            <person name="Hettiarachchi A."/>
            <person name="Cnockaert M."/>
            <person name="Carlier A."/>
        </authorList>
    </citation>
    <scope>NUCLEOTIDE SEQUENCE</scope>
    <source>
        <strain evidence="9">LMG 31809</strain>
    </source>
</reference>
<comment type="caution">
    <text evidence="7">Lacks conserved residue(s) required for the propagation of feature annotation.</text>
</comment>
<dbReference type="RefSeq" id="WP_274942088.1">
    <property type="nucleotide sequence ID" value="NZ_JANWOI010000001.1"/>
</dbReference>
<comment type="catalytic activity">
    <reaction evidence="7">
        <text>uroporphyrinogen III + 4 H(+) = coproporphyrinogen III + 4 CO2</text>
        <dbReference type="Rhea" id="RHEA:19865"/>
        <dbReference type="ChEBI" id="CHEBI:15378"/>
        <dbReference type="ChEBI" id="CHEBI:16526"/>
        <dbReference type="ChEBI" id="CHEBI:57308"/>
        <dbReference type="ChEBI" id="CHEBI:57309"/>
        <dbReference type="EC" id="4.1.1.37"/>
    </reaction>
</comment>
<dbReference type="PANTHER" id="PTHR21091">
    <property type="entry name" value="METHYLTETRAHYDROFOLATE:HOMOCYSTEINE METHYLTRANSFERASE RELATED"/>
    <property type="match status" value="1"/>
</dbReference>
<evidence type="ECO:0000256" key="6">
    <source>
        <dbReference type="ARBA" id="ARBA00023244"/>
    </source>
</evidence>
<comment type="pathway">
    <text evidence="1 7">Porphyrin-containing compound metabolism; protoporphyrin-IX biosynthesis; coproporphyrinogen-III from 5-aminolevulinate: step 4/4.</text>
</comment>
<proteinExistence type="inferred from homology"/>
<dbReference type="HAMAP" id="MF_00218">
    <property type="entry name" value="URO_D"/>
    <property type="match status" value="1"/>
</dbReference>
<feature type="binding site" evidence="7">
    <location>
        <position position="329"/>
    </location>
    <ligand>
        <name>substrate</name>
    </ligand>
</feature>
<feature type="site" description="Transition state stabilizer" evidence="7">
    <location>
        <position position="82"/>
    </location>
</feature>
<keyword evidence="7" id="KW-0963">Cytoplasm</keyword>
<dbReference type="AlphaFoldDB" id="A0A9X3Z5Y7"/>
<dbReference type="EC" id="4.1.1.37" evidence="3 7"/>
<keyword evidence="5 7" id="KW-0456">Lyase</keyword>
<evidence type="ECO:0000259" key="8">
    <source>
        <dbReference type="PROSITE" id="PS00907"/>
    </source>
</evidence>
<comment type="subcellular location">
    <subcellularLocation>
        <location evidence="7">Cytoplasm</location>
    </subcellularLocation>
</comment>
<dbReference type="Pfam" id="PF01208">
    <property type="entry name" value="URO-D"/>
    <property type="match status" value="1"/>
</dbReference>
<accession>A0A9X3Z5Y7</accession>
<dbReference type="PROSITE" id="PS00907">
    <property type="entry name" value="UROD_2"/>
    <property type="match status" value="1"/>
</dbReference>
<keyword evidence="10" id="KW-1185">Reference proteome</keyword>
<feature type="binding site" evidence="7">
    <location>
        <position position="213"/>
    </location>
    <ligand>
        <name>substrate</name>
    </ligand>
</feature>
<sequence>MNGMNGNQNSSKRFLKALRHEPVDRAPFWYMRQAGRYLPEYKATRADAGSFLDLCYNPKLATEVTLQPIRRFGMDAAILFSDILVIPHALGQDVRFVEGEGPLLDPIQNLKKLSLLHMDHLHERLAPVYETIDRLTTALPTETALIGFAGAPWTVATYMVAGRGTPDQAAAKTWAYRDPEGFSKLMDLLVQSTAAYLLKQIETGAEVIQLFDTWAGSLSAGQFDRWCIQPTAAIVKILKARYPDVPILGFPRGAGINYVRFIKETGVNGVSLDATVPADWAAEALQPYGVVQGNIDQRLVVAGGQGMIDDARRILDGLKNGPHVFNLGHGFVPETPPEHVAALSDFLRDGKA</sequence>
<evidence type="ECO:0000313" key="10">
    <source>
        <dbReference type="Proteomes" id="UP001141619"/>
    </source>
</evidence>